<proteinExistence type="predicted"/>
<dbReference type="InterPro" id="IPR027417">
    <property type="entry name" value="P-loop_NTPase"/>
</dbReference>
<dbReference type="PANTHER" id="PTHR30050">
    <property type="entry name" value="CHROMOSOMAL REPLICATION INITIATOR PROTEIN DNAA"/>
    <property type="match status" value="1"/>
</dbReference>
<keyword evidence="3" id="KW-1185">Reference proteome</keyword>
<sequence length="206" mass="23002">MPSSSPDELSPRESFLLERSSIALNRFDDETPDIYRRPIELPEAVHAWIAGWGGRSLFLTGAIGVGKTHTAWKTCRRWLEAQYGPGQPWQGSPVIKAYRSTALFDALRPDAPEGEGRALVKKLQKVDLLFVDDLAAARPSSWTQERLFEIFDERYIRRRPVIITCDVLPSQLSEVTGPRVASRLAEMCGNSIVLLEGPDRRQGAAA</sequence>
<reference evidence="2 3" key="1">
    <citation type="submission" date="2020-08" db="EMBL/GenBank/DDBJ databases">
        <title>Genomic Encyclopedia of Type Strains, Phase III (KMG-III): the genomes of soil and plant-associated and newly described type strains.</title>
        <authorList>
            <person name="Whitman W."/>
        </authorList>
    </citation>
    <scope>NUCLEOTIDE SEQUENCE [LARGE SCALE GENOMIC DNA]</scope>
    <source>
        <strain evidence="2 3">CECT 3226</strain>
    </source>
</reference>
<feature type="domain" description="AAA+ ATPase" evidence="1">
    <location>
        <begin position="53"/>
        <end position="199"/>
    </location>
</feature>
<dbReference type="Proteomes" id="UP000568022">
    <property type="component" value="Unassembled WGS sequence"/>
</dbReference>
<dbReference type="EMBL" id="JACHJE010000033">
    <property type="protein sequence ID" value="MBB5130266.1"/>
    <property type="molecule type" value="Genomic_DNA"/>
</dbReference>
<dbReference type="InterPro" id="IPR003593">
    <property type="entry name" value="AAA+_ATPase"/>
</dbReference>
<name>A0A7W8BVD9_9ACTN</name>
<dbReference type="Pfam" id="PF00308">
    <property type="entry name" value="Bac_DnaA"/>
    <property type="match status" value="1"/>
</dbReference>
<protein>
    <submittedName>
        <fullName evidence="2">DNA replication protein DnaC</fullName>
    </submittedName>
</protein>
<organism evidence="2 3">
    <name type="scientific">Streptomyces griseoloalbus</name>
    <dbReference type="NCBI Taxonomy" id="67303"/>
    <lineage>
        <taxon>Bacteria</taxon>
        <taxon>Bacillati</taxon>
        <taxon>Actinomycetota</taxon>
        <taxon>Actinomycetes</taxon>
        <taxon>Kitasatosporales</taxon>
        <taxon>Streptomycetaceae</taxon>
        <taxon>Streptomyces</taxon>
    </lineage>
</organism>
<dbReference type="GO" id="GO:0006260">
    <property type="term" value="P:DNA replication"/>
    <property type="evidence" value="ECO:0007669"/>
    <property type="project" value="TreeGrafter"/>
</dbReference>
<dbReference type="InterPro" id="IPR013317">
    <property type="entry name" value="DnaA_dom"/>
</dbReference>
<evidence type="ECO:0000313" key="3">
    <source>
        <dbReference type="Proteomes" id="UP000568022"/>
    </source>
</evidence>
<dbReference type="Gene3D" id="3.40.50.300">
    <property type="entry name" value="P-loop containing nucleotide triphosphate hydrolases"/>
    <property type="match status" value="1"/>
</dbReference>
<gene>
    <name evidence="2" type="ORF">FHS32_007063</name>
</gene>
<evidence type="ECO:0000313" key="2">
    <source>
        <dbReference type="EMBL" id="MBB5130266.1"/>
    </source>
</evidence>
<dbReference type="AlphaFoldDB" id="A0A7W8BVD9"/>
<comment type="caution">
    <text evidence="2">The sequence shown here is derived from an EMBL/GenBank/DDBJ whole genome shotgun (WGS) entry which is preliminary data.</text>
</comment>
<dbReference type="PANTHER" id="PTHR30050:SF4">
    <property type="entry name" value="ATP-BINDING PROTEIN RV3427C IN INSERTION SEQUENCE-RELATED"/>
    <property type="match status" value="1"/>
</dbReference>
<dbReference type="SMART" id="SM00382">
    <property type="entry name" value="AAA"/>
    <property type="match status" value="1"/>
</dbReference>
<dbReference type="SUPFAM" id="SSF52540">
    <property type="entry name" value="P-loop containing nucleoside triphosphate hydrolases"/>
    <property type="match status" value="1"/>
</dbReference>
<accession>A0A7W8BVD9</accession>
<evidence type="ECO:0000259" key="1">
    <source>
        <dbReference type="SMART" id="SM00382"/>
    </source>
</evidence>